<dbReference type="SUPFAM" id="SSF46894">
    <property type="entry name" value="C-terminal effector domain of the bipartite response regulators"/>
    <property type="match status" value="1"/>
</dbReference>
<accession>A0A918VSE9</accession>
<dbReference type="SMART" id="SM00421">
    <property type="entry name" value="HTH_LUXR"/>
    <property type="match status" value="1"/>
</dbReference>
<dbReference type="RefSeq" id="WP_189402771.1">
    <property type="nucleotide sequence ID" value="NZ_BMXA01000008.1"/>
</dbReference>
<dbReference type="PROSITE" id="PS50043">
    <property type="entry name" value="HTH_LUXR_2"/>
    <property type="match status" value="1"/>
</dbReference>
<keyword evidence="6" id="KW-1185">Reference proteome</keyword>
<reference evidence="5" key="2">
    <citation type="submission" date="2020-09" db="EMBL/GenBank/DDBJ databases">
        <authorList>
            <person name="Sun Q."/>
            <person name="Kim S."/>
        </authorList>
    </citation>
    <scope>NUCLEOTIDE SEQUENCE</scope>
    <source>
        <strain evidence="5">KCTC 12711</strain>
    </source>
</reference>
<keyword evidence="3" id="KW-0804">Transcription</keyword>
<dbReference type="SUPFAM" id="SSF53474">
    <property type="entry name" value="alpha/beta-Hydrolases"/>
    <property type="match status" value="1"/>
</dbReference>
<organism evidence="5 6">
    <name type="scientific">Arenicella chitinivorans</name>
    <dbReference type="NCBI Taxonomy" id="1329800"/>
    <lineage>
        <taxon>Bacteria</taxon>
        <taxon>Pseudomonadati</taxon>
        <taxon>Pseudomonadota</taxon>
        <taxon>Gammaproteobacteria</taxon>
        <taxon>Arenicellales</taxon>
        <taxon>Arenicellaceae</taxon>
        <taxon>Arenicella</taxon>
    </lineage>
</organism>
<dbReference type="AlphaFoldDB" id="A0A918VSE9"/>
<dbReference type="PANTHER" id="PTHR44688">
    <property type="entry name" value="DNA-BINDING TRANSCRIPTIONAL ACTIVATOR DEVR_DOSR"/>
    <property type="match status" value="1"/>
</dbReference>
<dbReference type="Gene3D" id="1.10.10.10">
    <property type="entry name" value="Winged helix-like DNA-binding domain superfamily/Winged helix DNA-binding domain"/>
    <property type="match status" value="1"/>
</dbReference>
<reference evidence="5" key="1">
    <citation type="journal article" date="2014" name="Int. J. Syst. Evol. Microbiol.">
        <title>Complete genome sequence of Corynebacterium casei LMG S-19264T (=DSM 44701T), isolated from a smear-ripened cheese.</title>
        <authorList>
            <consortium name="US DOE Joint Genome Institute (JGI-PGF)"/>
            <person name="Walter F."/>
            <person name="Albersmeier A."/>
            <person name="Kalinowski J."/>
            <person name="Ruckert C."/>
        </authorList>
    </citation>
    <scope>NUCLEOTIDE SEQUENCE</scope>
    <source>
        <strain evidence="5">KCTC 12711</strain>
    </source>
</reference>
<evidence type="ECO:0000256" key="3">
    <source>
        <dbReference type="ARBA" id="ARBA00023163"/>
    </source>
</evidence>
<name>A0A918VSE9_9GAMM</name>
<dbReference type="PRINTS" id="PR00038">
    <property type="entry name" value="HTHLUXR"/>
</dbReference>
<dbReference type="GO" id="GO:0003677">
    <property type="term" value="F:DNA binding"/>
    <property type="evidence" value="ECO:0007669"/>
    <property type="project" value="UniProtKB-KW"/>
</dbReference>
<protein>
    <recommendedName>
        <fullName evidence="4">HTH luxR-type domain-containing protein</fullName>
    </recommendedName>
</protein>
<dbReference type="Proteomes" id="UP000614811">
    <property type="component" value="Unassembled WGS sequence"/>
</dbReference>
<dbReference type="InterPro" id="IPR000792">
    <property type="entry name" value="Tscrpt_reg_LuxR_C"/>
</dbReference>
<evidence type="ECO:0000256" key="1">
    <source>
        <dbReference type="ARBA" id="ARBA00023015"/>
    </source>
</evidence>
<evidence type="ECO:0000313" key="6">
    <source>
        <dbReference type="Proteomes" id="UP000614811"/>
    </source>
</evidence>
<dbReference type="InterPro" id="IPR016032">
    <property type="entry name" value="Sig_transdc_resp-reg_C-effctor"/>
</dbReference>
<dbReference type="GO" id="GO:0006355">
    <property type="term" value="P:regulation of DNA-templated transcription"/>
    <property type="evidence" value="ECO:0007669"/>
    <property type="project" value="InterPro"/>
</dbReference>
<comment type="caution">
    <text evidence="5">The sequence shown here is derived from an EMBL/GenBank/DDBJ whole genome shotgun (WGS) entry which is preliminary data.</text>
</comment>
<evidence type="ECO:0000313" key="5">
    <source>
        <dbReference type="EMBL" id="GHA20148.1"/>
    </source>
</evidence>
<keyword evidence="2" id="KW-0238">DNA-binding</keyword>
<evidence type="ECO:0000256" key="2">
    <source>
        <dbReference type="ARBA" id="ARBA00023125"/>
    </source>
</evidence>
<dbReference type="EMBL" id="BMXA01000008">
    <property type="protein sequence ID" value="GHA20148.1"/>
    <property type="molecule type" value="Genomic_DNA"/>
</dbReference>
<proteinExistence type="predicted"/>
<gene>
    <name evidence="5" type="ORF">GCM10008090_32560</name>
</gene>
<feature type="domain" description="HTH luxR-type" evidence="4">
    <location>
        <begin position="179"/>
        <end position="244"/>
    </location>
</feature>
<evidence type="ECO:0000259" key="4">
    <source>
        <dbReference type="PROSITE" id="PS50043"/>
    </source>
</evidence>
<sequence length="547" mass="62129">MSNSSFSSLIYRIIGKPERWHDEYIVDMMQQYLNEADDFDDPDNIMELAAGDQILSRLQQGNVALAAFNTLLDKSRFKMIILDDELRPIYHNSRADRLLNYLQAGSETLREDLLTLINQLPSPGSLENQLIALDFFDQNGEQLYLRRIRSQVRDHNSPTHFHILMVLDKEQVNQRLNPELVARYGLTEKEQQVLLRLVHGSTINQIADAIFVSENTVKSHLKSIFRKTSSNSQAGVVSLILTHESQVLDSYFDSDITTVSPQNDHANDREVTLANGQRIAYCEYGPAEGRPLLVFHSGFGSRLAIPPDYETICARTNRRVIIPDRPGIGKTRFIAGHPAQWNTQLTEFIDLLNIGDYDLLGSVIACQMAMSFAAQADNRLQRVILTSPVVLNTAADARYLTEILAPAARYVKVSPQFAKEIYELWLKSVTLNLDAHYPSMLRASVGSAERSQFEQQGIIQLLTDVFKEGARHTLNGILHEMVFCMTPLNLDPNQFNKPIELWYGTEDKRITEAGVHALSKQFNNCTLHVREGYSEHLYYALFEEIIQ</sequence>
<dbReference type="InterPro" id="IPR036388">
    <property type="entry name" value="WH-like_DNA-bd_sf"/>
</dbReference>
<dbReference type="CDD" id="cd06170">
    <property type="entry name" value="LuxR_C_like"/>
    <property type="match status" value="1"/>
</dbReference>
<dbReference type="PANTHER" id="PTHR44688:SF16">
    <property type="entry name" value="DNA-BINDING TRANSCRIPTIONAL ACTIVATOR DEVR_DOSR"/>
    <property type="match status" value="1"/>
</dbReference>
<dbReference type="Gene3D" id="3.40.50.1820">
    <property type="entry name" value="alpha/beta hydrolase"/>
    <property type="match status" value="1"/>
</dbReference>
<dbReference type="Pfam" id="PF00196">
    <property type="entry name" value="GerE"/>
    <property type="match status" value="1"/>
</dbReference>
<dbReference type="InterPro" id="IPR029058">
    <property type="entry name" value="AB_hydrolase_fold"/>
</dbReference>
<keyword evidence="1" id="KW-0805">Transcription regulation</keyword>